<accession>A0A5E4T8P1</accession>
<evidence type="ECO:0000313" key="6">
    <source>
        <dbReference type="EMBL" id="VVD82429.1"/>
    </source>
</evidence>
<dbReference type="GO" id="GO:0006351">
    <property type="term" value="P:DNA-templated transcription"/>
    <property type="evidence" value="ECO:0007669"/>
    <property type="project" value="TreeGrafter"/>
</dbReference>
<dbReference type="PANTHER" id="PTHR30537">
    <property type="entry name" value="HTH-TYPE TRANSCRIPTIONAL REGULATOR"/>
    <property type="match status" value="1"/>
</dbReference>
<dbReference type="Pfam" id="PF03466">
    <property type="entry name" value="LysR_substrate"/>
    <property type="match status" value="1"/>
</dbReference>
<dbReference type="Proteomes" id="UP000334380">
    <property type="component" value="Unassembled WGS sequence"/>
</dbReference>
<dbReference type="InterPro" id="IPR005119">
    <property type="entry name" value="LysR_subst-bd"/>
</dbReference>
<dbReference type="CDD" id="cd08422">
    <property type="entry name" value="PBP2_CrgA_like"/>
    <property type="match status" value="1"/>
</dbReference>
<dbReference type="FunFam" id="1.10.10.10:FF:000001">
    <property type="entry name" value="LysR family transcriptional regulator"/>
    <property type="match status" value="1"/>
</dbReference>
<dbReference type="InterPro" id="IPR036390">
    <property type="entry name" value="WH_DNA-bd_sf"/>
</dbReference>
<dbReference type="PANTHER" id="PTHR30537:SF66">
    <property type="entry name" value="IRON-REGULATED VIRULENCE REGULATORY PROTEIN IRGB"/>
    <property type="match status" value="1"/>
</dbReference>
<keyword evidence="7" id="KW-1185">Reference proteome</keyword>
<keyword evidence="2" id="KW-0805">Transcription regulation</keyword>
<dbReference type="SUPFAM" id="SSF46785">
    <property type="entry name" value="Winged helix' DNA-binding domain"/>
    <property type="match status" value="1"/>
</dbReference>
<proteinExistence type="inferred from homology"/>
<comment type="similarity">
    <text evidence="1">Belongs to the LysR transcriptional regulatory family.</text>
</comment>
<evidence type="ECO:0000256" key="1">
    <source>
        <dbReference type="ARBA" id="ARBA00009437"/>
    </source>
</evidence>
<evidence type="ECO:0000256" key="2">
    <source>
        <dbReference type="ARBA" id="ARBA00023015"/>
    </source>
</evidence>
<dbReference type="Gene3D" id="1.10.10.10">
    <property type="entry name" value="Winged helix-like DNA-binding domain superfamily/Winged helix DNA-binding domain"/>
    <property type="match status" value="1"/>
</dbReference>
<dbReference type="InterPro" id="IPR000847">
    <property type="entry name" value="LysR_HTH_N"/>
</dbReference>
<keyword evidence="4" id="KW-0804">Transcription</keyword>
<name>A0A5E4T8P1_9BURK</name>
<dbReference type="SUPFAM" id="SSF53850">
    <property type="entry name" value="Periplasmic binding protein-like II"/>
    <property type="match status" value="1"/>
</dbReference>
<keyword evidence="3" id="KW-0238">DNA-binding</keyword>
<sequence>MSTFDNLDLLRAFIAIVDSGSISAAARKLRLSQPTLSRQLQALEAQSGTALLRRDTHRMSLTDTGAQILTDAQALLSMAEECENRLRSDQAALSGQIRVFSTIDFGQSVVSRLISSFIQANPAVRVELGYSNRPLHMIEEGCDAGILAGALSDERVVSRSLGEIRRCVVGAASLLKDHGKPSAPEDLARFPWVALSGSQFGGPRNVTLRSGAAGYSLEIEPVFVTEGGASIREAVRLGLGVAVLPEWFVEEDLLSGRMVRLLPKWHAKPWAAQIVYPAQRRMPVRVKAFVDFAMQYMATVLKPHGQS</sequence>
<evidence type="ECO:0000256" key="3">
    <source>
        <dbReference type="ARBA" id="ARBA00023125"/>
    </source>
</evidence>
<organism evidence="6 7">
    <name type="scientific">Pandoraea terrigena</name>
    <dbReference type="NCBI Taxonomy" id="2508292"/>
    <lineage>
        <taxon>Bacteria</taxon>
        <taxon>Pseudomonadati</taxon>
        <taxon>Pseudomonadota</taxon>
        <taxon>Betaproteobacteria</taxon>
        <taxon>Burkholderiales</taxon>
        <taxon>Burkholderiaceae</taxon>
        <taxon>Pandoraea</taxon>
    </lineage>
</organism>
<dbReference type="AlphaFoldDB" id="A0A5E4T8P1"/>
<dbReference type="Gene3D" id="3.40.190.290">
    <property type="match status" value="1"/>
</dbReference>
<dbReference type="PRINTS" id="PR00039">
    <property type="entry name" value="HTHLYSR"/>
</dbReference>
<evidence type="ECO:0000313" key="7">
    <source>
        <dbReference type="Proteomes" id="UP000334380"/>
    </source>
</evidence>
<dbReference type="GO" id="GO:0043565">
    <property type="term" value="F:sequence-specific DNA binding"/>
    <property type="evidence" value="ECO:0007669"/>
    <property type="project" value="TreeGrafter"/>
</dbReference>
<dbReference type="InterPro" id="IPR058163">
    <property type="entry name" value="LysR-type_TF_proteobact-type"/>
</dbReference>
<gene>
    <name evidence="6" type="ORF">PTE31013_01180</name>
</gene>
<dbReference type="Pfam" id="PF00126">
    <property type="entry name" value="HTH_1"/>
    <property type="match status" value="1"/>
</dbReference>
<dbReference type="GO" id="GO:0003700">
    <property type="term" value="F:DNA-binding transcription factor activity"/>
    <property type="evidence" value="ECO:0007669"/>
    <property type="project" value="InterPro"/>
</dbReference>
<dbReference type="OrthoDB" id="8723543at2"/>
<dbReference type="RefSeq" id="WP_150611884.1">
    <property type="nucleotide sequence ID" value="NZ_CABPRU010000002.1"/>
</dbReference>
<evidence type="ECO:0000259" key="5">
    <source>
        <dbReference type="PROSITE" id="PS50931"/>
    </source>
</evidence>
<dbReference type="EMBL" id="CABPRU010000002">
    <property type="protein sequence ID" value="VVD82429.1"/>
    <property type="molecule type" value="Genomic_DNA"/>
</dbReference>
<reference evidence="6 7" key="1">
    <citation type="submission" date="2019-08" db="EMBL/GenBank/DDBJ databases">
        <authorList>
            <person name="Peeters C."/>
        </authorList>
    </citation>
    <scope>NUCLEOTIDE SEQUENCE [LARGE SCALE GENOMIC DNA]</scope>
    <source>
        <strain evidence="6 7">LMG 31013</strain>
    </source>
</reference>
<protein>
    <submittedName>
        <fullName evidence="6">LysR family transcriptional regulator</fullName>
    </submittedName>
</protein>
<feature type="domain" description="HTH lysR-type" evidence="5">
    <location>
        <begin position="5"/>
        <end position="62"/>
    </location>
</feature>
<dbReference type="PROSITE" id="PS50931">
    <property type="entry name" value="HTH_LYSR"/>
    <property type="match status" value="1"/>
</dbReference>
<evidence type="ECO:0000256" key="4">
    <source>
        <dbReference type="ARBA" id="ARBA00023163"/>
    </source>
</evidence>
<dbReference type="InterPro" id="IPR036388">
    <property type="entry name" value="WH-like_DNA-bd_sf"/>
</dbReference>